<dbReference type="AlphaFoldDB" id="A0A6C0LU85"/>
<organism evidence="1">
    <name type="scientific">viral metagenome</name>
    <dbReference type="NCBI Taxonomy" id="1070528"/>
    <lineage>
        <taxon>unclassified sequences</taxon>
        <taxon>metagenomes</taxon>
        <taxon>organismal metagenomes</taxon>
    </lineage>
</organism>
<name>A0A6C0LU85_9ZZZZ</name>
<proteinExistence type="predicted"/>
<sequence>MTESINIKELVDKTKDLMENKKYGEVCDIFITILNKEKDLNSELLVVMSTVAGVAKENGDNKTSYRLFKCVCDKLSGDNALGPRHRDVLTMRHDMALSSVDQIEVFRILMDIINIATEDEHLDMVVIFEKSYNEFLKSLPIDKYKLYTKLRSKNKTSNKPIKSQQQHLTTEDIDKLMIEYDLN</sequence>
<protein>
    <submittedName>
        <fullName evidence="1">Uncharacterized protein</fullName>
    </submittedName>
</protein>
<evidence type="ECO:0000313" key="1">
    <source>
        <dbReference type="EMBL" id="QHU33950.1"/>
    </source>
</evidence>
<reference evidence="1" key="1">
    <citation type="journal article" date="2020" name="Nature">
        <title>Giant virus diversity and host interactions through global metagenomics.</title>
        <authorList>
            <person name="Schulz F."/>
            <person name="Roux S."/>
            <person name="Paez-Espino D."/>
            <person name="Jungbluth S."/>
            <person name="Walsh D.A."/>
            <person name="Denef V.J."/>
            <person name="McMahon K.D."/>
            <person name="Konstantinidis K.T."/>
            <person name="Eloe-Fadrosh E.A."/>
            <person name="Kyrpides N.C."/>
            <person name="Woyke T."/>
        </authorList>
    </citation>
    <scope>NUCLEOTIDE SEQUENCE</scope>
    <source>
        <strain evidence="1">GVMAG-S-1016704-142</strain>
    </source>
</reference>
<dbReference type="EMBL" id="MN740565">
    <property type="protein sequence ID" value="QHU33950.1"/>
    <property type="molecule type" value="Genomic_DNA"/>
</dbReference>
<accession>A0A6C0LU85</accession>